<keyword evidence="2" id="KW-0732">Signal</keyword>
<dbReference type="NCBIfam" id="TIGR02136">
    <property type="entry name" value="ptsS_2"/>
    <property type="match status" value="1"/>
</dbReference>
<evidence type="ECO:0000313" key="5">
    <source>
        <dbReference type="EMBL" id="ELY36538.1"/>
    </source>
</evidence>
<evidence type="ECO:0000256" key="1">
    <source>
        <dbReference type="ARBA" id="ARBA00022448"/>
    </source>
</evidence>
<proteinExistence type="predicted"/>
<dbReference type="InterPro" id="IPR024370">
    <property type="entry name" value="PBP_domain"/>
</dbReference>
<evidence type="ECO:0000256" key="3">
    <source>
        <dbReference type="SAM" id="MobiDB-lite"/>
    </source>
</evidence>
<accession>L9VJV8</accession>
<protein>
    <submittedName>
        <fullName evidence="5">Phosphate ABC transporter phosphate-binding protein</fullName>
    </submittedName>
</protein>
<dbReference type="GO" id="GO:0042301">
    <property type="term" value="F:phosphate ion binding"/>
    <property type="evidence" value="ECO:0007669"/>
    <property type="project" value="InterPro"/>
</dbReference>
<dbReference type="Gene3D" id="3.40.190.10">
    <property type="entry name" value="Periplasmic binding protein-like II"/>
    <property type="match status" value="2"/>
</dbReference>
<dbReference type="SUPFAM" id="SSF53850">
    <property type="entry name" value="Periplasmic binding protein-like II"/>
    <property type="match status" value="1"/>
</dbReference>
<dbReference type="Pfam" id="PF12849">
    <property type="entry name" value="PBP_like_2"/>
    <property type="match status" value="1"/>
</dbReference>
<evidence type="ECO:0000256" key="2">
    <source>
        <dbReference type="ARBA" id="ARBA00022729"/>
    </source>
</evidence>
<dbReference type="Proteomes" id="UP000011645">
    <property type="component" value="Unassembled WGS sequence"/>
</dbReference>
<feature type="domain" description="PBP" evidence="4">
    <location>
        <begin position="57"/>
        <end position="312"/>
    </location>
</feature>
<feature type="region of interest" description="Disordered" evidence="3">
    <location>
        <begin position="342"/>
        <end position="372"/>
    </location>
</feature>
<dbReference type="PANTHER" id="PTHR30570:SF1">
    <property type="entry name" value="PHOSPHATE-BINDING PROTEIN PSTS"/>
    <property type="match status" value="1"/>
</dbReference>
<dbReference type="AlphaFoldDB" id="L9VJV8"/>
<name>L9VJV8_HALJB</name>
<dbReference type="CDD" id="cd13654">
    <property type="entry name" value="PBP2_phosphate_like_2"/>
    <property type="match status" value="1"/>
</dbReference>
<gene>
    <name evidence="5" type="ORF">C497_11103</name>
</gene>
<keyword evidence="1" id="KW-0813">Transport</keyword>
<evidence type="ECO:0000259" key="4">
    <source>
        <dbReference type="Pfam" id="PF12849"/>
    </source>
</evidence>
<sequence>MGYVMADDPSKTRVEAVSRRELLATGGAAVAISIAGCSGGNGGEGGNGSGGSSSGNGSGSGSVSGQVIIAGSSTVYPISQAMAEEFQRENPDVNISVDSTGTGGGFENAFIPGDSDINGASREISEEEQQAAEENDITPIEMQVGSDALTFAVNNNADWVDCVTFEELAQIWGPNGAQQWSDVRDDWPDQPFELYGPATTSGTFDFFTETVIGEGGSHRSDYESTEQDNIIVQGIEGSENAMGYFGYAYYDENQDRIKGLSIDGGNGSCVEPSLETAQAGDYPLARPLFIYVSESSLQENQAVEEFVRFYINNSSSDLVSEIGYVPANESMVEENLSTIDEVVGGGASGDSGNASNNSNDDSGNASNNSSGA</sequence>
<reference evidence="5 6" key="1">
    <citation type="journal article" date="2014" name="PLoS Genet.">
        <title>Phylogenetically driven sequencing of extremely halophilic archaea reveals strategies for static and dynamic osmo-response.</title>
        <authorList>
            <person name="Becker E.A."/>
            <person name="Seitzer P.M."/>
            <person name="Tritt A."/>
            <person name="Larsen D."/>
            <person name="Krusor M."/>
            <person name="Yao A.I."/>
            <person name="Wu D."/>
            <person name="Madern D."/>
            <person name="Eisen J.A."/>
            <person name="Darling A.E."/>
            <person name="Facciotti M.T."/>
        </authorList>
    </citation>
    <scope>NUCLEOTIDE SEQUENCE [LARGE SCALE GENOMIC DNA]</scope>
    <source>
        <strain evidence="6">DSM 18796 / CECT 7217 / JCM 14584 / KCTC 4019 / B3</strain>
    </source>
</reference>
<evidence type="ECO:0000313" key="6">
    <source>
        <dbReference type="Proteomes" id="UP000011645"/>
    </source>
</evidence>
<dbReference type="InterPro" id="IPR050811">
    <property type="entry name" value="Phosphate_ABC_transporter"/>
</dbReference>
<organism evidence="5 6">
    <name type="scientific">Halalkalicoccus jeotgali (strain DSM 18796 / CECT 7217 / JCM 14584 / KCTC 4019 / B3)</name>
    <dbReference type="NCBI Taxonomy" id="795797"/>
    <lineage>
        <taxon>Archaea</taxon>
        <taxon>Methanobacteriati</taxon>
        <taxon>Methanobacteriota</taxon>
        <taxon>Stenosarchaea group</taxon>
        <taxon>Halobacteria</taxon>
        <taxon>Halobacteriales</taxon>
        <taxon>Halococcaceae</taxon>
        <taxon>Halalkalicoccus</taxon>
    </lineage>
</organism>
<feature type="compositionally biased region" description="Low complexity" evidence="3">
    <location>
        <begin position="350"/>
        <end position="372"/>
    </location>
</feature>
<keyword evidence="6" id="KW-1185">Reference proteome</keyword>
<dbReference type="PATRIC" id="fig|795797.19.peg.2054"/>
<dbReference type="PANTHER" id="PTHR30570">
    <property type="entry name" value="PERIPLASMIC PHOSPHATE BINDING COMPONENT OF PHOSPHATE ABC TRANSPORTER"/>
    <property type="match status" value="1"/>
</dbReference>
<dbReference type="EMBL" id="AOHV01000028">
    <property type="protein sequence ID" value="ELY36538.1"/>
    <property type="molecule type" value="Genomic_DNA"/>
</dbReference>
<comment type="caution">
    <text evidence="5">The sequence shown here is derived from an EMBL/GenBank/DDBJ whole genome shotgun (WGS) entry which is preliminary data.</text>
</comment>
<dbReference type="InterPro" id="IPR011862">
    <property type="entry name" value="Phos-bd"/>
</dbReference>